<name>A0A6G1A8A9_CROCR</name>
<organism evidence="5 6">
    <name type="scientific">Crocuta crocuta</name>
    <name type="common">Spotted hyena</name>
    <dbReference type="NCBI Taxonomy" id="9678"/>
    <lineage>
        <taxon>Eukaryota</taxon>
        <taxon>Metazoa</taxon>
        <taxon>Chordata</taxon>
        <taxon>Craniata</taxon>
        <taxon>Vertebrata</taxon>
        <taxon>Euteleostomi</taxon>
        <taxon>Mammalia</taxon>
        <taxon>Eutheria</taxon>
        <taxon>Laurasiatheria</taxon>
        <taxon>Carnivora</taxon>
        <taxon>Feliformia</taxon>
        <taxon>Hyaenidae</taxon>
        <taxon>Crocuta</taxon>
    </lineage>
</organism>
<dbReference type="InterPro" id="IPR007110">
    <property type="entry name" value="Ig-like_dom"/>
</dbReference>
<evidence type="ECO:0000259" key="4">
    <source>
        <dbReference type="PROSITE" id="PS50835"/>
    </source>
</evidence>
<feature type="compositionally biased region" description="Basic and acidic residues" evidence="3">
    <location>
        <begin position="92"/>
        <end position="102"/>
    </location>
</feature>
<keyword evidence="1" id="KW-0677">Repeat</keyword>
<feature type="compositionally biased region" description="Basic and acidic residues" evidence="3">
    <location>
        <begin position="286"/>
        <end position="300"/>
    </location>
</feature>
<comment type="caution">
    <text evidence="5">The sequence shown here is derived from an EMBL/GenBank/DDBJ whole genome shotgun (WGS) entry which is preliminary data.</text>
</comment>
<dbReference type="PANTHER" id="PTHR47633">
    <property type="entry name" value="IMMUNOGLOBULIN"/>
    <property type="match status" value="1"/>
</dbReference>
<dbReference type="FunFam" id="2.60.40.10:FF:001466">
    <property type="entry name" value="SPEG neighbor"/>
    <property type="match status" value="1"/>
</dbReference>
<dbReference type="SUPFAM" id="SSF48726">
    <property type="entry name" value="Immunoglobulin"/>
    <property type="match status" value="2"/>
</dbReference>
<evidence type="ECO:0000313" key="5">
    <source>
        <dbReference type="EMBL" id="KAF0871804.1"/>
    </source>
</evidence>
<protein>
    <submittedName>
        <fullName evidence="5">SPEG kinase</fullName>
    </submittedName>
</protein>
<evidence type="ECO:0000256" key="2">
    <source>
        <dbReference type="ARBA" id="ARBA00023319"/>
    </source>
</evidence>
<feature type="non-terminal residue" evidence="5">
    <location>
        <position position="361"/>
    </location>
</feature>
<feature type="domain" description="Ig-like" evidence="4">
    <location>
        <begin position="252"/>
        <end position="359"/>
    </location>
</feature>
<keyword evidence="6" id="KW-1185">Reference proteome</keyword>
<feature type="domain" description="Ig-like" evidence="4">
    <location>
        <begin position="159"/>
        <end position="248"/>
    </location>
</feature>
<reference evidence="5 6" key="1">
    <citation type="submission" date="2019-11" db="EMBL/GenBank/DDBJ databases">
        <authorList>
            <person name="Yang C."/>
            <person name="Li F."/>
        </authorList>
    </citation>
    <scope>NUCLEOTIDE SEQUENCE [LARGE SCALE GENOMIC DNA]</scope>
    <source>
        <strain evidence="5">KB4526</strain>
        <tissue evidence="5">Muscle</tissue>
    </source>
</reference>
<gene>
    <name evidence="5" type="primary">Speg</name>
    <name evidence="5" type="ORF">FOF47_R22046</name>
</gene>
<dbReference type="Pfam" id="PF07679">
    <property type="entry name" value="I-set"/>
    <property type="match status" value="2"/>
</dbReference>
<accession>A0A6G1A8A9</accession>
<dbReference type="SMART" id="SM00015">
    <property type="entry name" value="IQ"/>
    <property type="match status" value="1"/>
</dbReference>
<dbReference type="PROSITE" id="PS50835">
    <property type="entry name" value="IG_LIKE"/>
    <property type="match status" value="2"/>
</dbReference>
<dbReference type="InterPro" id="IPR003599">
    <property type="entry name" value="Ig_sub"/>
</dbReference>
<dbReference type="Gene3D" id="2.60.40.10">
    <property type="entry name" value="Immunoglobulins"/>
    <property type="match status" value="2"/>
</dbReference>
<dbReference type="SMART" id="SM00409">
    <property type="entry name" value="IG"/>
    <property type="match status" value="2"/>
</dbReference>
<dbReference type="SUPFAM" id="SSF56112">
    <property type="entry name" value="Protein kinase-like (PK-like)"/>
    <property type="match status" value="1"/>
</dbReference>
<dbReference type="FunFam" id="2.60.40.10:FF:000031">
    <property type="entry name" value="Myosin-binding protein C, slow type"/>
    <property type="match status" value="1"/>
</dbReference>
<proteinExistence type="predicted"/>
<dbReference type="Proteomes" id="UP000475037">
    <property type="component" value="Unassembled WGS sequence"/>
</dbReference>
<dbReference type="AlphaFoldDB" id="A0A6G1A8A9"/>
<dbReference type="InterPro" id="IPR013783">
    <property type="entry name" value="Ig-like_fold"/>
</dbReference>
<dbReference type="GO" id="GO:0016301">
    <property type="term" value="F:kinase activity"/>
    <property type="evidence" value="ECO:0007669"/>
    <property type="project" value="UniProtKB-KW"/>
</dbReference>
<dbReference type="InterPro" id="IPR000048">
    <property type="entry name" value="IQ_motif_EF-hand-BS"/>
</dbReference>
<feature type="compositionally biased region" description="Low complexity" evidence="3">
    <location>
        <begin position="108"/>
        <end position="117"/>
    </location>
</feature>
<dbReference type="Gene3D" id="1.10.510.10">
    <property type="entry name" value="Transferase(Phosphotransferase) domain 1"/>
    <property type="match status" value="1"/>
</dbReference>
<evidence type="ECO:0000256" key="1">
    <source>
        <dbReference type="ARBA" id="ARBA00022737"/>
    </source>
</evidence>
<evidence type="ECO:0000256" key="3">
    <source>
        <dbReference type="SAM" id="MobiDB-lite"/>
    </source>
</evidence>
<dbReference type="EMBL" id="VOAJ01009563">
    <property type="protein sequence ID" value="KAF0871804.1"/>
    <property type="molecule type" value="Genomic_DNA"/>
</dbReference>
<feature type="non-terminal residue" evidence="5">
    <location>
        <position position="1"/>
    </location>
</feature>
<dbReference type="CDD" id="cd23767">
    <property type="entry name" value="IQCD"/>
    <property type="match status" value="1"/>
</dbReference>
<dbReference type="SMART" id="SM00408">
    <property type="entry name" value="IGc2"/>
    <property type="match status" value="2"/>
</dbReference>
<dbReference type="InterPro" id="IPR036179">
    <property type="entry name" value="Ig-like_dom_sf"/>
</dbReference>
<dbReference type="InterPro" id="IPR003598">
    <property type="entry name" value="Ig_sub2"/>
</dbReference>
<dbReference type="InterPro" id="IPR011009">
    <property type="entry name" value="Kinase-like_dom_sf"/>
</dbReference>
<dbReference type="Pfam" id="PF00612">
    <property type="entry name" value="IQ"/>
    <property type="match status" value="1"/>
</dbReference>
<evidence type="ECO:0000313" key="6">
    <source>
        <dbReference type="Proteomes" id="UP000475037"/>
    </source>
</evidence>
<sequence length="361" mass="40470">NRLSGRSPFYEPDPQETEARIMGGRFDAFQLYPNTSQSATLFLRKVLSVHPWSRPSLQDCLAHPWLQDAYLMKLRRQTLTFTTNRLKEFLGEQRRRRAEAATRHKMSKAAPAKKPAAAAPPPGCTLDINDPQVQRAAIRIQASYRGHRSRKELREKGPPRVLEPLKDVVLIEGSAAKLTCRISAFPDPFIRWSKDGKELRDGPKYRYVFEDPDVVALVVRDGELADLGQYSINVTNPFGQCSDSARIMVEVPAKIQKGPDNTKARKGATVTLTAEIMGEPAPDVGWTKDGEDIEEDDRRGRGPAAGAKRDPENWREVFFEIGSTTTTLTIRRATPEDSGKYEVYVENSLGMDQSFARVDVA</sequence>
<keyword evidence="5" id="KW-0418">Kinase</keyword>
<keyword evidence="2" id="KW-0393">Immunoglobulin domain</keyword>
<feature type="region of interest" description="Disordered" evidence="3">
    <location>
        <begin position="280"/>
        <end position="311"/>
    </location>
</feature>
<dbReference type="PANTHER" id="PTHR47633:SF4">
    <property type="entry name" value="MYOPALLADIN ISOFORM X1"/>
    <property type="match status" value="1"/>
</dbReference>
<feature type="region of interest" description="Disordered" evidence="3">
    <location>
        <begin position="92"/>
        <end position="121"/>
    </location>
</feature>
<keyword evidence="5" id="KW-0808">Transferase</keyword>
<dbReference type="PROSITE" id="PS50096">
    <property type="entry name" value="IQ"/>
    <property type="match status" value="1"/>
</dbReference>
<dbReference type="InterPro" id="IPR013098">
    <property type="entry name" value="Ig_I-set"/>
</dbReference>